<proteinExistence type="predicted"/>
<dbReference type="Proteomes" id="UP001296921">
    <property type="component" value="Unassembled WGS sequence"/>
</dbReference>
<feature type="domain" description="Type-F conjugative transfer system protein TraW N-terminal" evidence="1">
    <location>
        <begin position="10"/>
        <end position="31"/>
    </location>
</feature>
<dbReference type="NCBIfam" id="TIGR02743">
    <property type="entry name" value="TraW"/>
    <property type="match status" value="1"/>
</dbReference>
<comment type="caution">
    <text evidence="2">The sequence shown here is derived from an EMBL/GenBank/DDBJ whole genome shotgun (WGS) entry which is preliminary data.</text>
</comment>
<evidence type="ECO:0000259" key="1">
    <source>
        <dbReference type="Pfam" id="PF12477"/>
    </source>
</evidence>
<reference evidence="2 3" key="1">
    <citation type="submission" date="2020-11" db="EMBL/GenBank/DDBJ databases">
        <title>Insectihabitans protaetiae gen. nov. sp. nov. and Insectihabitans allomyrinae sp. nov., isolated from larvae of Protaetia brevitarsis seulensis and Allomyrina dichotoma, respectively.</title>
        <authorList>
            <person name="Lee S.D."/>
            <person name="Byeon Y.-S."/>
            <person name="Kim S.-M."/>
            <person name="Yang H.L."/>
            <person name="Kim I.S."/>
        </authorList>
    </citation>
    <scope>NUCLEOTIDE SEQUENCE [LARGE SCALE GENOMIC DNA]</scope>
    <source>
        <strain evidence="2 3">BWR-B9</strain>
    </source>
</reference>
<protein>
    <submittedName>
        <fullName evidence="2">Type-F conjugative transfer system protein TraW</fullName>
    </submittedName>
</protein>
<dbReference type="EMBL" id="JADRCR010000012">
    <property type="protein sequence ID" value="MBK5145543.1"/>
    <property type="molecule type" value="Genomic_DNA"/>
</dbReference>
<sequence length="210" mass="23513">MRLIQPIVLTFLLSLPVQAVDLGVWGDLYPVVEEDMLSAIHNRLSVMEKSGELAQKQAEFTERVKENSLRPVPVEGISRVQENQTHYFDPTFTVSQDIADHKGTVFAVKGNRINPLESVPFNHTLYFINGDDPEQVEWMKRQEPKTLAFSIVLVNGNIKTATEALSTRIYFDQGGTMTRKFGITAVPARVTAAEGGLQLRVDMIKPEVSQ</sequence>
<accession>A0ABS1IUX5</accession>
<evidence type="ECO:0000313" key="2">
    <source>
        <dbReference type="EMBL" id="MBK5145543.1"/>
    </source>
</evidence>
<keyword evidence="3" id="KW-1185">Reference proteome</keyword>
<name>A0ABS1IUX5_9GAMM</name>
<dbReference type="InterPro" id="IPR014114">
    <property type="entry name" value="TraW"/>
</dbReference>
<dbReference type="Pfam" id="PF12477">
    <property type="entry name" value="TraW_N"/>
    <property type="match status" value="1"/>
</dbReference>
<organism evidence="2 3">
    <name type="scientific">Limnobaculum allomyrinae</name>
    <dbReference type="NCBI Taxonomy" id="2791986"/>
    <lineage>
        <taxon>Bacteria</taxon>
        <taxon>Pseudomonadati</taxon>
        <taxon>Pseudomonadota</taxon>
        <taxon>Gammaproteobacteria</taxon>
        <taxon>Enterobacterales</taxon>
        <taxon>Budviciaceae</taxon>
        <taxon>Limnobaculum</taxon>
    </lineage>
</organism>
<dbReference type="RefSeq" id="WP_218468424.1">
    <property type="nucleotide sequence ID" value="NZ_JADRCR010000012.1"/>
</dbReference>
<dbReference type="InterPro" id="IPR025864">
    <property type="entry name" value="TraW_N_dom"/>
</dbReference>
<evidence type="ECO:0000313" key="3">
    <source>
        <dbReference type="Proteomes" id="UP001296921"/>
    </source>
</evidence>
<dbReference type="NCBIfam" id="NF010298">
    <property type="entry name" value="PRK13738.1"/>
    <property type="match status" value="1"/>
</dbReference>
<gene>
    <name evidence="2" type="primary">traW</name>
    <name evidence="2" type="ORF">I2494_17835</name>
</gene>